<feature type="region of interest" description="Disordered" evidence="1">
    <location>
        <begin position="1"/>
        <end position="23"/>
    </location>
</feature>
<proteinExistence type="predicted"/>
<keyword evidence="3" id="KW-1185">Reference proteome</keyword>
<dbReference type="AlphaFoldDB" id="A0A9X2B2A5"/>
<dbReference type="Proteomes" id="UP001139207">
    <property type="component" value="Unassembled WGS sequence"/>
</dbReference>
<evidence type="ECO:0000313" key="2">
    <source>
        <dbReference type="EMBL" id="MCJ7858929.1"/>
    </source>
</evidence>
<dbReference type="RefSeq" id="WP_244804657.1">
    <property type="nucleotide sequence ID" value="NZ_JALIEA010000013.1"/>
</dbReference>
<dbReference type="EMBL" id="JALIEA010000013">
    <property type="protein sequence ID" value="MCJ7858929.1"/>
    <property type="molecule type" value="Genomic_DNA"/>
</dbReference>
<evidence type="ECO:0000256" key="1">
    <source>
        <dbReference type="SAM" id="MobiDB-lite"/>
    </source>
</evidence>
<reference evidence="2" key="1">
    <citation type="submission" date="2022-04" db="EMBL/GenBank/DDBJ databases">
        <title>Corynebacterium kalidii LD5P10.</title>
        <authorList>
            <person name="Sun J.Q."/>
        </authorList>
    </citation>
    <scope>NUCLEOTIDE SEQUENCE</scope>
    <source>
        <strain evidence="2">LD5P10</strain>
    </source>
</reference>
<sequence length="330" mass="33233">MTGRYTGLARRRRDGGGGPDTRRAPVLVALEDPGLVDAVAMTVAATGRRLVRADELSAVGGLVVVTDAVEPEVPDVPGPVRVVRVTGEPGAADVAGSGDAVPIQIPEGTQELAAAVGTHDPLEIAVSGVVGGAGTSVFAAALAGAVAEPGPDGTDGPGQALLVDADPLSPAGHLRVLLGAEGQEERDVTWVGDVGLVEAGGAAGTVGAAGERYTASPACPVVRDCGRGAVTDLPATVTARVLVVPQTVPAVLAARHLVAADGGVHVVLRELPRSGLTWNQTVSLLGRTPTVTWEDDPFLTVDVDRGDFRTTGRSAGTAATAAVRLLEQIR</sequence>
<evidence type="ECO:0000313" key="3">
    <source>
        <dbReference type="Proteomes" id="UP001139207"/>
    </source>
</evidence>
<gene>
    <name evidence="2" type="ORF">MUN33_09420</name>
</gene>
<name>A0A9X2B2A5_9CORY</name>
<accession>A0A9X2B2A5</accession>
<organism evidence="2 3">
    <name type="scientific">Corynebacterium kalidii</name>
    <dbReference type="NCBI Taxonomy" id="2931982"/>
    <lineage>
        <taxon>Bacteria</taxon>
        <taxon>Bacillati</taxon>
        <taxon>Actinomycetota</taxon>
        <taxon>Actinomycetes</taxon>
        <taxon>Mycobacteriales</taxon>
        <taxon>Corynebacteriaceae</taxon>
        <taxon>Corynebacterium</taxon>
    </lineage>
</organism>
<protein>
    <submittedName>
        <fullName evidence="2">Uncharacterized protein</fullName>
    </submittedName>
</protein>
<comment type="caution">
    <text evidence="2">The sequence shown here is derived from an EMBL/GenBank/DDBJ whole genome shotgun (WGS) entry which is preliminary data.</text>
</comment>